<dbReference type="RefSeq" id="WP_110391440.1">
    <property type="nucleotide sequence ID" value="NZ_QJKI01000018.1"/>
</dbReference>
<dbReference type="Proteomes" id="UP000247555">
    <property type="component" value="Unassembled WGS sequence"/>
</dbReference>
<comment type="similarity">
    <text evidence="1">Belongs to the ZipA family.</text>
</comment>
<keyword evidence="1" id="KW-0131">Cell cycle</keyword>
<evidence type="ECO:0000259" key="5">
    <source>
        <dbReference type="SMART" id="SM00771"/>
    </source>
</evidence>
<accession>A0A318KID4</accession>
<keyword evidence="2" id="KW-1003">Cell membrane</keyword>
<evidence type="ECO:0000256" key="4">
    <source>
        <dbReference type="SAM" id="Phobius"/>
    </source>
</evidence>
<dbReference type="Pfam" id="PF04354">
    <property type="entry name" value="ZipA_C"/>
    <property type="match status" value="1"/>
</dbReference>
<dbReference type="InterPro" id="IPR036765">
    <property type="entry name" value="ZipA_FtsZ-bd_C_sf"/>
</dbReference>
<dbReference type="EMBL" id="QJKI01000018">
    <property type="protein sequence ID" value="PXX77210.1"/>
    <property type="molecule type" value="Genomic_DNA"/>
</dbReference>
<evidence type="ECO:0000256" key="3">
    <source>
        <dbReference type="SAM" id="MobiDB-lite"/>
    </source>
</evidence>
<keyword evidence="2" id="KW-0997">Cell inner membrane</keyword>
<organism evidence="6 7">
    <name type="scientific">Rivihabitans pingtungensis</name>
    <dbReference type="NCBI Taxonomy" id="1054498"/>
    <lineage>
        <taxon>Bacteria</taxon>
        <taxon>Pseudomonadati</taxon>
        <taxon>Pseudomonadota</taxon>
        <taxon>Betaproteobacteria</taxon>
        <taxon>Neisseriales</taxon>
        <taxon>Aquaspirillaceae</taxon>
        <taxon>Rivihabitans</taxon>
    </lineage>
</organism>
<dbReference type="InterPro" id="IPR007449">
    <property type="entry name" value="ZipA_FtsZ-bd_C"/>
</dbReference>
<comment type="function">
    <text evidence="1">Essential cell division protein that stabilizes the FtsZ protofilaments by cross-linking them and that serves as a cytoplasmic membrane anchor for the Z ring. Also required for the recruitment to the septal ring of downstream cell division proteins.</text>
</comment>
<comment type="subcellular location">
    <subcellularLocation>
        <location evidence="2">Cell inner membrane</location>
        <topology evidence="2">Single-pass type I membrane protein</topology>
    </subcellularLocation>
</comment>
<comment type="caution">
    <text evidence="6">The sequence shown here is derived from an EMBL/GenBank/DDBJ whole genome shotgun (WGS) entry which is preliminary data.</text>
</comment>
<keyword evidence="1" id="KW-0132">Cell division</keyword>
<feature type="transmembrane region" description="Helical" evidence="4">
    <location>
        <begin position="6"/>
        <end position="25"/>
    </location>
</feature>
<gene>
    <name evidence="6" type="ORF">DFR34_11819</name>
</gene>
<name>A0A318KID4_9NEIS</name>
<dbReference type="SMART" id="SM00771">
    <property type="entry name" value="ZipA_C"/>
    <property type="match status" value="1"/>
</dbReference>
<evidence type="ECO:0000256" key="1">
    <source>
        <dbReference type="RuleBase" id="RU003612"/>
    </source>
</evidence>
<keyword evidence="2 4" id="KW-0472">Membrane</keyword>
<dbReference type="GO" id="GO:0005886">
    <property type="term" value="C:plasma membrane"/>
    <property type="evidence" value="ECO:0007669"/>
    <property type="project" value="UniProtKB-SubCell"/>
</dbReference>
<feature type="compositionally biased region" description="Basic and acidic residues" evidence="3">
    <location>
        <begin position="46"/>
        <end position="61"/>
    </location>
</feature>
<dbReference type="OrthoDB" id="8521018at2"/>
<evidence type="ECO:0000313" key="7">
    <source>
        <dbReference type="Proteomes" id="UP000247555"/>
    </source>
</evidence>
<proteinExistence type="inferred from homology"/>
<keyword evidence="7" id="KW-1185">Reference proteome</keyword>
<dbReference type="SUPFAM" id="SSF64383">
    <property type="entry name" value="Cell-division protein ZipA, C-terminal domain"/>
    <property type="match status" value="1"/>
</dbReference>
<dbReference type="AlphaFoldDB" id="A0A318KID4"/>
<dbReference type="Gene3D" id="3.30.1400.10">
    <property type="entry name" value="ZipA, C-terminal FtsZ-binding domain"/>
    <property type="match status" value="1"/>
</dbReference>
<reference evidence="6 7" key="1">
    <citation type="submission" date="2018-05" db="EMBL/GenBank/DDBJ databases">
        <title>Genomic Encyclopedia of Type Strains, Phase IV (KMG-IV): sequencing the most valuable type-strain genomes for metagenomic binning, comparative biology and taxonomic classification.</title>
        <authorList>
            <person name="Goeker M."/>
        </authorList>
    </citation>
    <scope>NUCLEOTIDE SEQUENCE [LARGE SCALE GENOMIC DNA]</scope>
    <source>
        <strain evidence="6 7">DSM 29661</strain>
    </source>
</reference>
<keyword evidence="4" id="KW-1133">Transmembrane helix</keyword>
<sequence length="391" mass="42876">MSDFQLGILALGAVVIGAVFGYNWFQERRYRQQTKTAFEREHPDVLLDVPGRDGKGERLEPALDDDMPNPLDPASHEGSAGSTQADTLIRYAQANPAGEAPADISEMTEMSEDELDQSLSSIEQQLLIATLLDPMLDFIAEVRFEQPVTLPRLPSFAIDKRVEMLGNNPDSGWERARANRSYSQLNIGVQMVDRRGPLNESELNAFCSQAQDFAEQHGSNASFPQRQTRLTAARELDQFCAGVDVMIGLNLLAAAPFDGERLRALAESAGMQLEADGHFHYLSDSGNVLFMLGNANGLPFSQDSLAHDDFSALTLLFDVPRVAGGISVFDRAVALARQLAGELDAQLIDDNQRPLTESGINTIRHQLQQLYSRMDDRGIAPGSVAALRLFA</sequence>
<dbReference type="GO" id="GO:0090529">
    <property type="term" value="P:cell septum assembly"/>
    <property type="evidence" value="ECO:0007669"/>
    <property type="project" value="InterPro"/>
</dbReference>
<evidence type="ECO:0000256" key="2">
    <source>
        <dbReference type="RuleBase" id="RU003613"/>
    </source>
</evidence>
<feature type="region of interest" description="Disordered" evidence="3">
    <location>
        <begin position="46"/>
        <end position="83"/>
    </location>
</feature>
<feature type="domain" description="ZipA C-terminal FtsZ-binding" evidence="5">
    <location>
        <begin position="243"/>
        <end position="367"/>
    </location>
</feature>
<evidence type="ECO:0000313" key="6">
    <source>
        <dbReference type="EMBL" id="PXX77210.1"/>
    </source>
</evidence>
<keyword evidence="2 4" id="KW-0812">Transmembrane</keyword>
<protein>
    <recommendedName>
        <fullName evidence="1">Cell division protein ZipA</fullName>
    </recommendedName>
</protein>